<dbReference type="AlphaFoldDB" id="A0A8K1I7G2"/>
<sequence length="160" mass="17316">MIKKASARGARETQPIGKADGPLKLVKAPSPRLLSLFKKWERGGLLKVSTIRSREHKLKISLAHPNCIKIEVRPVDLKTNITTIYNSTNEAAKARGLKPLQPAPGGGGAALNLPNHKIISQYISRKQQTAPPPLIYLLLASARAPRALGCVSPAPQGVRW</sequence>
<dbReference type="RefSeq" id="YP_010218817.1">
    <property type="nucleotide sequence ID" value="NC_058917.1"/>
</dbReference>
<accession>A0A8K1I7G2</accession>
<evidence type="ECO:0000256" key="1">
    <source>
        <dbReference type="SAM" id="MobiDB-lite"/>
    </source>
</evidence>
<keyword evidence="2" id="KW-0496">Mitochondrion</keyword>
<dbReference type="EMBL" id="MW538937">
    <property type="protein sequence ID" value="UBU98472.1"/>
    <property type="molecule type" value="Genomic_DNA"/>
</dbReference>
<reference evidence="2" key="1">
    <citation type="submission" date="2021-01" db="EMBL/GenBank/DDBJ databases">
        <authorList>
            <person name="Sun H.-H."/>
            <person name="Zhang S."/>
            <person name="Zhang Y.-J."/>
        </authorList>
    </citation>
    <scope>NUCLEOTIDE SEQUENCE</scope>
    <source>
        <strain evidence="2">CMM1</strain>
    </source>
</reference>
<name>A0A8K1I7G2_9PEZI</name>
<gene>
    <name evidence="2" type="primary">orf160B</name>
</gene>
<feature type="region of interest" description="Disordered" evidence="1">
    <location>
        <begin position="1"/>
        <end position="22"/>
    </location>
</feature>
<proteinExistence type="predicted"/>
<evidence type="ECO:0000313" key="2">
    <source>
        <dbReference type="EMBL" id="UBU98472.1"/>
    </source>
</evidence>
<geneLocation type="mitochondrion" evidence="2"/>
<organism evidence="2">
    <name type="scientific">Morchella brunnea</name>
    <dbReference type="NCBI Taxonomy" id="1174671"/>
    <lineage>
        <taxon>Eukaryota</taxon>
        <taxon>Fungi</taxon>
        <taxon>Dikarya</taxon>
        <taxon>Ascomycota</taxon>
        <taxon>Pezizomycotina</taxon>
        <taxon>Pezizomycetes</taxon>
        <taxon>Pezizales</taxon>
        <taxon>Morchellaceae</taxon>
        <taxon>Morchella</taxon>
    </lineage>
</organism>
<protein>
    <submittedName>
        <fullName evidence="2">Uncharacterized protein</fullName>
    </submittedName>
</protein>
<dbReference type="GeneID" id="68665372"/>